<feature type="compositionally biased region" description="Low complexity" evidence="1">
    <location>
        <begin position="191"/>
        <end position="213"/>
    </location>
</feature>
<comment type="caution">
    <text evidence="3">The sequence shown here is derived from an EMBL/GenBank/DDBJ whole genome shotgun (WGS) entry which is preliminary data.</text>
</comment>
<feature type="signal peptide" evidence="2">
    <location>
        <begin position="1"/>
        <end position="17"/>
    </location>
</feature>
<reference evidence="3" key="1">
    <citation type="journal article" date="2021" name="Nat. Commun.">
        <title>Genetic determinants of endophytism in the Arabidopsis root mycobiome.</title>
        <authorList>
            <person name="Mesny F."/>
            <person name="Miyauchi S."/>
            <person name="Thiergart T."/>
            <person name="Pickel B."/>
            <person name="Atanasova L."/>
            <person name="Karlsson M."/>
            <person name="Huettel B."/>
            <person name="Barry K.W."/>
            <person name="Haridas S."/>
            <person name="Chen C."/>
            <person name="Bauer D."/>
            <person name="Andreopoulos W."/>
            <person name="Pangilinan J."/>
            <person name="LaButti K."/>
            <person name="Riley R."/>
            <person name="Lipzen A."/>
            <person name="Clum A."/>
            <person name="Drula E."/>
            <person name="Henrissat B."/>
            <person name="Kohler A."/>
            <person name="Grigoriev I.V."/>
            <person name="Martin F.M."/>
            <person name="Hacquard S."/>
        </authorList>
    </citation>
    <scope>NUCLEOTIDE SEQUENCE</scope>
    <source>
        <strain evidence="3">MPI-SDFR-AT-0120</strain>
    </source>
</reference>
<sequence length="242" mass="25631">MHSLNILLFAFAATSYAFPGMGSTTLEVRKDHNGTQSNGGDSTKRACNQIQKLTHLTELAANQTKLDELVAKGKMNATEVDELKNKAAEASTKLQTMESNTTLTSECAVIDAEKKTVQECKKMKKLQKLANLASNTTALDAMVAKKQLNSTQVDKLKEKIQGAQTKLQTMSSNTTLTDFCAQRKQDKSGADTEASSTDSAGAAGSATAEQTSTNGAGGLSMSSASINYVLYPAAAAAFFLIL</sequence>
<organism evidence="3 4">
    <name type="scientific">Paraphoma chrysanthemicola</name>
    <dbReference type="NCBI Taxonomy" id="798071"/>
    <lineage>
        <taxon>Eukaryota</taxon>
        <taxon>Fungi</taxon>
        <taxon>Dikarya</taxon>
        <taxon>Ascomycota</taxon>
        <taxon>Pezizomycotina</taxon>
        <taxon>Dothideomycetes</taxon>
        <taxon>Pleosporomycetidae</taxon>
        <taxon>Pleosporales</taxon>
        <taxon>Pleosporineae</taxon>
        <taxon>Phaeosphaeriaceae</taxon>
        <taxon>Paraphoma</taxon>
    </lineage>
</organism>
<keyword evidence="4" id="KW-1185">Reference proteome</keyword>
<evidence type="ECO:0000313" key="4">
    <source>
        <dbReference type="Proteomes" id="UP000813461"/>
    </source>
</evidence>
<dbReference type="EMBL" id="JAGMVJ010000013">
    <property type="protein sequence ID" value="KAH7083776.1"/>
    <property type="molecule type" value="Genomic_DNA"/>
</dbReference>
<evidence type="ECO:0008006" key="5">
    <source>
        <dbReference type="Google" id="ProtNLM"/>
    </source>
</evidence>
<dbReference type="OrthoDB" id="5243723at2759"/>
<evidence type="ECO:0000256" key="1">
    <source>
        <dbReference type="SAM" id="MobiDB-lite"/>
    </source>
</evidence>
<dbReference type="AlphaFoldDB" id="A0A8K0R281"/>
<proteinExistence type="predicted"/>
<evidence type="ECO:0000256" key="2">
    <source>
        <dbReference type="SAM" id="SignalP"/>
    </source>
</evidence>
<feature type="region of interest" description="Disordered" evidence="1">
    <location>
        <begin position="187"/>
        <end position="216"/>
    </location>
</feature>
<feature type="chain" id="PRO_5035427313" description="Cell wall protein" evidence="2">
    <location>
        <begin position="18"/>
        <end position="242"/>
    </location>
</feature>
<gene>
    <name evidence="3" type="ORF">FB567DRAFT_91810</name>
</gene>
<dbReference type="Proteomes" id="UP000813461">
    <property type="component" value="Unassembled WGS sequence"/>
</dbReference>
<accession>A0A8K0R281</accession>
<keyword evidence="2" id="KW-0732">Signal</keyword>
<protein>
    <recommendedName>
        <fullName evidence="5">Cell wall protein</fullName>
    </recommendedName>
</protein>
<evidence type="ECO:0000313" key="3">
    <source>
        <dbReference type="EMBL" id="KAH7083776.1"/>
    </source>
</evidence>
<name>A0A8K0R281_9PLEO</name>